<dbReference type="AlphaFoldDB" id="A0A2T2XES9"/>
<name>A0A2T2XES9_9FIRM</name>
<evidence type="ECO:0000259" key="1">
    <source>
        <dbReference type="PROSITE" id="PS51186"/>
    </source>
</evidence>
<comment type="caution">
    <text evidence="2">The sequence shown here is derived from an EMBL/GenBank/DDBJ whole genome shotgun (WGS) entry which is preliminary data.</text>
</comment>
<protein>
    <submittedName>
        <fullName evidence="2">GNAT family N-acetyltransferase</fullName>
    </submittedName>
</protein>
<dbReference type="Proteomes" id="UP000242972">
    <property type="component" value="Unassembled WGS sequence"/>
</dbReference>
<accession>A0A2T2XES9</accession>
<dbReference type="SUPFAM" id="SSF55729">
    <property type="entry name" value="Acyl-CoA N-acyltransferases (Nat)"/>
    <property type="match status" value="1"/>
</dbReference>
<dbReference type="PANTHER" id="PTHR43792:SF1">
    <property type="entry name" value="N-ACETYLTRANSFERASE DOMAIN-CONTAINING PROTEIN"/>
    <property type="match status" value="1"/>
</dbReference>
<dbReference type="Pfam" id="PF13302">
    <property type="entry name" value="Acetyltransf_3"/>
    <property type="match status" value="1"/>
</dbReference>
<dbReference type="InterPro" id="IPR016181">
    <property type="entry name" value="Acyl_CoA_acyltransferase"/>
</dbReference>
<dbReference type="PANTHER" id="PTHR43792">
    <property type="entry name" value="GNAT FAMILY, PUTATIVE (AFU_ORTHOLOGUE AFUA_3G00765)-RELATED-RELATED"/>
    <property type="match status" value="1"/>
</dbReference>
<dbReference type="GO" id="GO:0016747">
    <property type="term" value="F:acyltransferase activity, transferring groups other than amino-acyl groups"/>
    <property type="evidence" value="ECO:0007669"/>
    <property type="project" value="InterPro"/>
</dbReference>
<dbReference type="EMBL" id="PXYW01000029">
    <property type="protein sequence ID" value="PSR32995.1"/>
    <property type="molecule type" value="Genomic_DNA"/>
</dbReference>
<gene>
    <name evidence="2" type="ORF">C7B46_12135</name>
</gene>
<evidence type="ECO:0000313" key="3">
    <source>
        <dbReference type="Proteomes" id="UP000242972"/>
    </source>
</evidence>
<organism evidence="2 3">
    <name type="scientific">Sulfobacillus benefaciens</name>
    <dbReference type="NCBI Taxonomy" id="453960"/>
    <lineage>
        <taxon>Bacteria</taxon>
        <taxon>Bacillati</taxon>
        <taxon>Bacillota</taxon>
        <taxon>Clostridia</taxon>
        <taxon>Eubacteriales</taxon>
        <taxon>Clostridiales Family XVII. Incertae Sedis</taxon>
        <taxon>Sulfobacillus</taxon>
    </lineage>
</organism>
<evidence type="ECO:0000313" key="2">
    <source>
        <dbReference type="EMBL" id="PSR32995.1"/>
    </source>
</evidence>
<feature type="domain" description="N-acetyltransferase" evidence="1">
    <location>
        <begin position="9"/>
        <end position="168"/>
    </location>
</feature>
<reference evidence="2 3" key="1">
    <citation type="journal article" date="2014" name="BMC Genomics">
        <title>Comparison of environmental and isolate Sulfobacillus genomes reveals diverse carbon, sulfur, nitrogen, and hydrogen metabolisms.</title>
        <authorList>
            <person name="Justice N.B."/>
            <person name="Norman A."/>
            <person name="Brown C.T."/>
            <person name="Singh A."/>
            <person name="Thomas B.C."/>
            <person name="Banfield J.F."/>
        </authorList>
    </citation>
    <scope>NUCLEOTIDE SEQUENCE [LARGE SCALE GENOMIC DNA]</scope>
    <source>
        <strain evidence="2">AMDSBA4</strain>
    </source>
</reference>
<dbReference type="Gene3D" id="3.40.630.30">
    <property type="match status" value="1"/>
</dbReference>
<proteinExistence type="predicted"/>
<dbReference type="InterPro" id="IPR051531">
    <property type="entry name" value="N-acetyltransferase"/>
</dbReference>
<dbReference type="InterPro" id="IPR000182">
    <property type="entry name" value="GNAT_dom"/>
</dbReference>
<sequence>MTILQTQRLRLRTMTYDDVDNLLRIFSDPIAMQYYPRTRDRDEVVSWVQRIQGYYRDYGVGMWVVQSRDSGEFYGQCGIIPQVVHDSTIEWEIGYALIRQFWHRGFAIEAAEACRDMGFSQRQASHLISIIHPNNLPSIRVAMKNGMAPRELTTWRGHQVVVYQITQSQWAGRV</sequence>
<keyword evidence="2" id="KW-0808">Transferase</keyword>
<dbReference type="PROSITE" id="PS51186">
    <property type="entry name" value="GNAT"/>
    <property type="match status" value="1"/>
</dbReference>